<dbReference type="STRING" id="45065.Lgee_1720"/>
<dbReference type="SUPFAM" id="SSF52833">
    <property type="entry name" value="Thioredoxin-like"/>
    <property type="match status" value="1"/>
</dbReference>
<dbReference type="InterPro" id="IPR041205">
    <property type="entry name" value="ScsC_N"/>
</dbReference>
<reference evidence="7 8" key="1">
    <citation type="submission" date="2015-11" db="EMBL/GenBank/DDBJ databases">
        <title>Genomic analysis of 38 Legionella species identifies large and diverse effector repertoires.</title>
        <authorList>
            <person name="Burstein D."/>
            <person name="Amaro F."/>
            <person name="Zusman T."/>
            <person name="Lifshitz Z."/>
            <person name="Cohen O."/>
            <person name="Gilbert J.A."/>
            <person name="Pupko T."/>
            <person name="Shuman H.A."/>
            <person name="Segal G."/>
        </authorList>
    </citation>
    <scope>NUCLEOTIDE SEQUENCE [LARGE SCALE GENOMIC DNA]</scope>
    <source>
        <strain evidence="7 8">ATCC 49504</strain>
    </source>
</reference>
<sequence length="273" mass="29245">MAIMVFFIKGKYVKGKTTAVVGMLAAMLASPVLMADSATSPAMTDAQKQAIEKVVHDYLVSHPEVLIEASQALRQKEQLTAQAKAQEAILANAPKLFTDTLTVTGNPKGQVTLVEFFDYQCIHCKKMAPVIASLVKKDGNLRVIYKEFPIFGESSDEASRAALAAGMQGKYQAMHEALFKIDERLDNKLIENAAKSAGVDVARMKKDMSSDAVTKALAANRELAEKLHLMGTPALIIGATPNGTFKTGTQPTFIPGAAGEDSLQKMIAEASKG</sequence>
<evidence type="ECO:0000256" key="5">
    <source>
        <dbReference type="SAM" id="SignalP"/>
    </source>
</evidence>
<evidence type="ECO:0000313" key="8">
    <source>
        <dbReference type="Proteomes" id="UP000054785"/>
    </source>
</evidence>
<accession>A0A0W0TP70</accession>
<dbReference type="Gene3D" id="3.40.30.10">
    <property type="entry name" value="Glutaredoxin"/>
    <property type="match status" value="1"/>
</dbReference>
<gene>
    <name evidence="7" type="primary">com1</name>
    <name evidence="7" type="ORF">Lgee_1720</name>
</gene>
<dbReference type="AlphaFoldDB" id="A0A0W0TP70"/>
<evidence type="ECO:0000313" key="7">
    <source>
        <dbReference type="EMBL" id="KTC97399.1"/>
    </source>
</evidence>
<proteinExistence type="predicted"/>
<feature type="signal peptide" evidence="5">
    <location>
        <begin position="1"/>
        <end position="35"/>
    </location>
</feature>
<keyword evidence="8" id="KW-1185">Reference proteome</keyword>
<feature type="chain" id="PRO_5006913297" evidence="5">
    <location>
        <begin position="36"/>
        <end position="273"/>
    </location>
</feature>
<dbReference type="Proteomes" id="UP000054785">
    <property type="component" value="Unassembled WGS sequence"/>
</dbReference>
<dbReference type="PANTHER" id="PTHR13887:SF14">
    <property type="entry name" value="DISULFIDE BOND FORMATION PROTEIN D"/>
    <property type="match status" value="1"/>
</dbReference>
<dbReference type="Pfam" id="PF01323">
    <property type="entry name" value="DSBA"/>
    <property type="match status" value="1"/>
</dbReference>
<evidence type="ECO:0000256" key="4">
    <source>
        <dbReference type="ARBA" id="ARBA00023284"/>
    </source>
</evidence>
<dbReference type="PATRIC" id="fig|45065.4.peg.1870"/>
<dbReference type="InterPro" id="IPR013766">
    <property type="entry name" value="Thioredoxin_domain"/>
</dbReference>
<dbReference type="InterPro" id="IPR036249">
    <property type="entry name" value="Thioredoxin-like_sf"/>
</dbReference>
<keyword evidence="1 5" id="KW-0732">Signal</keyword>
<dbReference type="Pfam" id="PF18312">
    <property type="entry name" value="ScsC_N"/>
    <property type="match status" value="1"/>
</dbReference>
<name>A0A0W0TP70_9GAMM</name>
<evidence type="ECO:0000259" key="6">
    <source>
        <dbReference type="PROSITE" id="PS51352"/>
    </source>
</evidence>
<dbReference type="InterPro" id="IPR001853">
    <property type="entry name" value="DSBA-like_thioredoxin_dom"/>
</dbReference>
<feature type="domain" description="Thioredoxin" evidence="6">
    <location>
        <begin position="87"/>
        <end position="272"/>
    </location>
</feature>
<dbReference type="EMBL" id="LNYC01000070">
    <property type="protein sequence ID" value="KTC97399.1"/>
    <property type="molecule type" value="Genomic_DNA"/>
</dbReference>
<comment type="caution">
    <text evidence="7">The sequence shown here is derived from an EMBL/GenBank/DDBJ whole genome shotgun (WGS) entry which is preliminary data.</text>
</comment>
<evidence type="ECO:0000256" key="2">
    <source>
        <dbReference type="ARBA" id="ARBA00023002"/>
    </source>
</evidence>
<keyword evidence="2" id="KW-0560">Oxidoreductase</keyword>
<protein>
    <submittedName>
        <fullName evidence="7">27 kDa outer membrane protein</fullName>
    </submittedName>
</protein>
<dbReference type="PROSITE" id="PS51352">
    <property type="entry name" value="THIOREDOXIN_2"/>
    <property type="match status" value="1"/>
</dbReference>
<keyword evidence="3" id="KW-1015">Disulfide bond</keyword>
<dbReference type="CDD" id="cd03023">
    <property type="entry name" value="DsbA_Com1_like"/>
    <property type="match status" value="1"/>
</dbReference>
<evidence type="ECO:0000256" key="3">
    <source>
        <dbReference type="ARBA" id="ARBA00023157"/>
    </source>
</evidence>
<keyword evidence="4" id="KW-0676">Redox-active center</keyword>
<organism evidence="7 8">
    <name type="scientific">Legionella geestiana</name>
    <dbReference type="NCBI Taxonomy" id="45065"/>
    <lineage>
        <taxon>Bacteria</taxon>
        <taxon>Pseudomonadati</taxon>
        <taxon>Pseudomonadota</taxon>
        <taxon>Gammaproteobacteria</taxon>
        <taxon>Legionellales</taxon>
        <taxon>Legionellaceae</taxon>
        <taxon>Legionella</taxon>
    </lineage>
</organism>
<evidence type="ECO:0000256" key="1">
    <source>
        <dbReference type="ARBA" id="ARBA00022729"/>
    </source>
</evidence>
<dbReference type="GO" id="GO:0016491">
    <property type="term" value="F:oxidoreductase activity"/>
    <property type="evidence" value="ECO:0007669"/>
    <property type="project" value="UniProtKB-KW"/>
</dbReference>
<dbReference type="PANTHER" id="PTHR13887">
    <property type="entry name" value="GLUTATHIONE S-TRANSFERASE KAPPA"/>
    <property type="match status" value="1"/>
</dbReference>